<proteinExistence type="predicted"/>
<evidence type="ECO:0000313" key="1">
    <source>
        <dbReference type="EMBL" id="KKN76720.1"/>
    </source>
</evidence>
<protein>
    <recommendedName>
        <fullName evidence="2">YqaJ viral recombinase domain-containing protein</fullName>
    </recommendedName>
</protein>
<name>A0A0F9T652_9ZZZZ</name>
<sequence length="146" mass="16472">MSEHGLWVWLRDTVLPIGHYSRVETGGTAPGFPDVHYQLKHNHCGTIELKHNARNRTTPFTDEKKGMRASQLRWIENNMEYHGVVWIIAEAPPDIFVIHGSEAEEINGSTRENLHKISAAVLHRESPEDAAFKLVNILMGVTKPDG</sequence>
<gene>
    <name evidence="1" type="ORF">LCGC14_0366910</name>
</gene>
<organism evidence="1">
    <name type="scientific">marine sediment metagenome</name>
    <dbReference type="NCBI Taxonomy" id="412755"/>
    <lineage>
        <taxon>unclassified sequences</taxon>
        <taxon>metagenomes</taxon>
        <taxon>ecological metagenomes</taxon>
    </lineage>
</organism>
<evidence type="ECO:0008006" key="2">
    <source>
        <dbReference type="Google" id="ProtNLM"/>
    </source>
</evidence>
<accession>A0A0F9T652</accession>
<dbReference type="EMBL" id="LAZR01000290">
    <property type="protein sequence ID" value="KKN76720.1"/>
    <property type="molecule type" value="Genomic_DNA"/>
</dbReference>
<dbReference type="AlphaFoldDB" id="A0A0F9T652"/>
<comment type="caution">
    <text evidence="1">The sequence shown here is derived from an EMBL/GenBank/DDBJ whole genome shotgun (WGS) entry which is preliminary data.</text>
</comment>
<reference evidence="1" key="1">
    <citation type="journal article" date="2015" name="Nature">
        <title>Complex archaea that bridge the gap between prokaryotes and eukaryotes.</title>
        <authorList>
            <person name="Spang A."/>
            <person name="Saw J.H."/>
            <person name="Jorgensen S.L."/>
            <person name="Zaremba-Niedzwiedzka K."/>
            <person name="Martijn J."/>
            <person name="Lind A.E."/>
            <person name="van Eijk R."/>
            <person name="Schleper C."/>
            <person name="Guy L."/>
            <person name="Ettema T.J."/>
        </authorList>
    </citation>
    <scope>NUCLEOTIDE SEQUENCE</scope>
</reference>